<comment type="caution">
    <text evidence="1">The sequence shown here is derived from an EMBL/GenBank/DDBJ whole genome shotgun (WGS) entry which is preliminary data.</text>
</comment>
<dbReference type="Pfam" id="PF08809">
    <property type="entry name" value="DUF1799"/>
    <property type="match status" value="1"/>
</dbReference>
<gene>
    <name evidence="1" type="ORF">FOB26_27880</name>
</gene>
<dbReference type="Proteomes" id="UP001155820">
    <property type="component" value="Unassembled WGS sequence"/>
</dbReference>
<dbReference type="AlphaFoldDB" id="A0AA44EQV1"/>
<dbReference type="RefSeq" id="WP_125270008.1">
    <property type="nucleotide sequence ID" value="NZ_JABRWL010000006.1"/>
</dbReference>
<name>A0AA44EQV1_9HYPH</name>
<dbReference type="EMBL" id="JABRWM010000006">
    <property type="protein sequence ID" value="NRF22878.1"/>
    <property type="molecule type" value="Genomic_DNA"/>
</dbReference>
<proteinExistence type="predicted"/>
<evidence type="ECO:0000313" key="2">
    <source>
        <dbReference type="Proteomes" id="UP001155820"/>
    </source>
</evidence>
<accession>A0AA44EQV1</accession>
<organism evidence="1 2">
    <name type="scientific">Agrobacterium pusense</name>
    <dbReference type="NCBI Taxonomy" id="648995"/>
    <lineage>
        <taxon>Bacteria</taxon>
        <taxon>Pseudomonadati</taxon>
        <taxon>Pseudomonadota</taxon>
        <taxon>Alphaproteobacteria</taxon>
        <taxon>Hyphomicrobiales</taxon>
        <taxon>Rhizobiaceae</taxon>
        <taxon>Rhizobium/Agrobacterium group</taxon>
        <taxon>Agrobacterium</taxon>
    </lineage>
</organism>
<protein>
    <submittedName>
        <fullName evidence="1">DUF1799 domain-containing protein</fullName>
    </submittedName>
</protein>
<evidence type="ECO:0000313" key="1">
    <source>
        <dbReference type="EMBL" id="NRF22878.1"/>
    </source>
</evidence>
<dbReference type="InterPro" id="IPR014915">
    <property type="entry name" value="Phage_TLS_TfmB"/>
</dbReference>
<reference evidence="1" key="1">
    <citation type="submission" date="2019-07" db="EMBL/GenBank/DDBJ databases">
        <title>FDA dAtabase for Regulatory Grade micrObial Sequences (FDA-ARGOS): Supporting development and validation of Infectious Disease Dx tests.</title>
        <authorList>
            <person name="Bachman M."/>
            <person name="Young C."/>
            <person name="Tallon L."/>
            <person name="Sadzewicz L."/>
            <person name="Vavikolanu K."/>
            <person name="Mehta A."/>
            <person name="Aluvathingal J."/>
            <person name="Nadendla S."/>
            <person name="Nandy P."/>
            <person name="Geyer C."/>
            <person name="Yan Y."/>
            <person name="Sichtig H."/>
        </authorList>
    </citation>
    <scope>NUCLEOTIDE SEQUENCE</scope>
    <source>
        <strain evidence="1">FDAARGOS_618</strain>
    </source>
</reference>
<sequence length="97" mass="10806">MAGQFERMGMEIDPSEITTAEDEAFKVFAPNWESVTAFLACETQWRMIAGAAKLLWLGFDYVAVDVVMRRYEFSNAAFADLQVMELEALSVLKGASA</sequence>
<keyword evidence="2" id="KW-1185">Reference proteome</keyword>